<gene>
    <name evidence="3" type="ORF">JL102_16895</name>
</gene>
<name>A0A937F8U6_9BACT</name>
<proteinExistence type="inferred from homology"/>
<protein>
    <submittedName>
        <fullName evidence="3">D-alanyl-D-alanine carboxypeptidase</fullName>
    </submittedName>
</protein>
<keyword evidence="4" id="KW-1185">Reference proteome</keyword>
<dbReference type="InterPro" id="IPR012338">
    <property type="entry name" value="Beta-lactam/transpept-like"/>
</dbReference>
<dbReference type="GO" id="GO:0006508">
    <property type="term" value="P:proteolysis"/>
    <property type="evidence" value="ECO:0007669"/>
    <property type="project" value="InterPro"/>
</dbReference>
<dbReference type="InterPro" id="IPR000667">
    <property type="entry name" value="Peptidase_S13"/>
</dbReference>
<keyword evidence="2" id="KW-0378">Hydrolase</keyword>
<keyword evidence="3" id="KW-0645">Protease</keyword>
<dbReference type="SUPFAM" id="SSF56601">
    <property type="entry name" value="beta-lactamase/transpeptidase-like"/>
    <property type="match status" value="1"/>
</dbReference>
<comment type="caution">
    <text evidence="3">The sequence shown here is derived from an EMBL/GenBank/DDBJ whole genome shotgun (WGS) entry which is preliminary data.</text>
</comment>
<dbReference type="PANTHER" id="PTHR30023:SF0">
    <property type="entry name" value="PENICILLIN-SENSITIVE CARBOXYPEPTIDASE A"/>
    <property type="match status" value="1"/>
</dbReference>
<dbReference type="Pfam" id="PF02113">
    <property type="entry name" value="Peptidase_S13"/>
    <property type="match status" value="2"/>
</dbReference>
<organism evidence="3 4">
    <name type="scientific">Fulvivirga sediminis</name>
    <dbReference type="NCBI Taxonomy" id="2803949"/>
    <lineage>
        <taxon>Bacteria</taxon>
        <taxon>Pseudomonadati</taxon>
        <taxon>Bacteroidota</taxon>
        <taxon>Cytophagia</taxon>
        <taxon>Cytophagales</taxon>
        <taxon>Fulvivirgaceae</taxon>
        <taxon>Fulvivirga</taxon>
    </lineage>
</organism>
<dbReference type="Gene3D" id="3.40.710.10">
    <property type="entry name" value="DD-peptidase/beta-lactamase superfamily"/>
    <property type="match status" value="2"/>
</dbReference>
<comment type="similarity">
    <text evidence="1">Belongs to the peptidase S13 family.</text>
</comment>
<dbReference type="PRINTS" id="PR00922">
    <property type="entry name" value="DADACBPTASE3"/>
</dbReference>
<keyword evidence="3" id="KW-0121">Carboxypeptidase</keyword>
<dbReference type="GO" id="GO:0004185">
    <property type="term" value="F:serine-type carboxypeptidase activity"/>
    <property type="evidence" value="ECO:0007669"/>
    <property type="project" value="InterPro"/>
</dbReference>
<evidence type="ECO:0000256" key="1">
    <source>
        <dbReference type="ARBA" id="ARBA00006096"/>
    </source>
</evidence>
<reference evidence="3" key="1">
    <citation type="submission" date="2021-01" db="EMBL/GenBank/DDBJ databases">
        <title>Fulvivirga kasyanovii gen. nov., sp nov., a novel member of the phylum Bacteroidetes isolated from seawater in a mussel farm.</title>
        <authorList>
            <person name="Zhao L.-H."/>
            <person name="Wang Z.-J."/>
        </authorList>
    </citation>
    <scope>NUCLEOTIDE SEQUENCE</scope>
    <source>
        <strain evidence="3">2943</strain>
    </source>
</reference>
<sequence>MNDIARFIYWGILLCFFSCASINKKEITRELISVEKEFHNHTGFVLYDPEEDKTLISYQGNQYFTPASNTKIPTLYLSMHILPDSIPGIYYVEKGDSLIFWGTGDPSFLNDRLPQSQIYEFLKKSDKKLFFSGDNFYDHHFGSGWAWDDYLYTFSSEKSPFTIYGNNIKVKKSRSQSFLEVEQAYFKRYFWLGDSANISEQVVRDYNSNSFVYHPPLASKTINDEIPFKYSDYLLTQALADTLNKQVGLLEMPLPLHYETKYSILADSAYRVMMQQSDNFIAEQLLLTCAGILTDSLKAENGLMYGQRELFKNIPDSLVWVDGSGLSRYNLFTPAALVWIWTQLYKEVPHERLYSLLPAGGQPGTLRRYYQSDEPYLFGKTGTLSNNHNLSGFLKTKKGKIYVFAFMNNNYPEKSGPVKRRMEKILQEIYLNN</sequence>
<dbReference type="Proteomes" id="UP000659388">
    <property type="component" value="Unassembled WGS sequence"/>
</dbReference>
<dbReference type="EMBL" id="JAESIY010000009">
    <property type="protein sequence ID" value="MBL3657830.1"/>
    <property type="molecule type" value="Genomic_DNA"/>
</dbReference>
<dbReference type="GO" id="GO:0000270">
    <property type="term" value="P:peptidoglycan metabolic process"/>
    <property type="evidence" value="ECO:0007669"/>
    <property type="project" value="TreeGrafter"/>
</dbReference>
<accession>A0A937F8U6</accession>
<dbReference type="AlphaFoldDB" id="A0A937F8U6"/>
<dbReference type="PANTHER" id="PTHR30023">
    <property type="entry name" value="D-ALANYL-D-ALANINE CARBOXYPEPTIDASE"/>
    <property type="match status" value="1"/>
</dbReference>
<evidence type="ECO:0000256" key="2">
    <source>
        <dbReference type="ARBA" id="ARBA00022801"/>
    </source>
</evidence>
<dbReference type="RefSeq" id="WP_202245615.1">
    <property type="nucleotide sequence ID" value="NZ_JAESIY010000009.1"/>
</dbReference>
<evidence type="ECO:0000313" key="4">
    <source>
        <dbReference type="Proteomes" id="UP000659388"/>
    </source>
</evidence>
<evidence type="ECO:0000313" key="3">
    <source>
        <dbReference type="EMBL" id="MBL3657830.1"/>
    </source>
</evidence>